<dbReference type="EMBL" id="CP044427">
    <property type="protein sequence ID" value="QFG69698.1"/>
    <property type="molecule type" value="Genomic_DNA"/>
</dbReference>
<evidence type="ECO:0000313" key="1">
    <source>
        <dbReference type="EMBL" id="QFG69698.1"/>
    </source>
</evidence>
<protein>
    <recommendedName>
        <fullName evidence="3">Phosphotransferase</fullName>
    </recommendedName>
</protein>
<evidence type="ECO:0008006" key="3">
    <source>
        <dbReference type="Google" id="ProtNLM"/>
    </source>
</evidence>
<keyword evidence="2" id="KW-1185">Reference proteome</keyword>
<dbReference type="InterPro" id="IPR011009">
    <property type="entry name" value="Kinase-like_dom_sf"/>
</dbReference>
<gene>
    <name evidence="1" type="ORF">FY030_14205</name>
</gene>
<accession>A0A5J6V7H4</accession>
<dbReference type="RefSeq" id="WP_158062192.1">
    <property type="nucleotide sequence ID" value="NZ_CP044427.1"/>
</dbReference>
<proteinExistence type="predicted"/>
<dbReference type="KEGG" id="serw:FY030_14205"/>
<sequence>MLGDLDRLCRGPAEVDLGNLWAVALIEGTSVEAVQEGYGAPSPHPVWVAAALLSRVTEPWRAQDEGWEAEVERRTALAAGVLAQGVGPRARVARGHATVPVGWRVPSTVQADGEVIQVCRAWPVGERARVAVEGLDGRSRLRAATVDLDGRVKLLPPGADDTLPALADVAARGRLVVHRAGRRAVVELADRYAKVLRPGRAPGVAEASEAGRRLVEAAGLVAPSVLGHDDSVVDLSVLPGRPVHRLHADPSWPRIWETWAASWARLQGLGGEATAGLARHTGGDEAQVLRGWATRAAATGMLDGTPWPQRLAETARQLGMAAGETTGGLVVTHRDLHDQQLLWDGTRLGVLDLDTLCLAEPALDPLNLAVHADLRHAQGLWPAEAVPTVVDAVKGVLTAARVGEDRRVLAERATVTRLAAVYAFRPRWRERVLAWAERRWAALGG</sequence>
<name>A0A5J6V7H4_9MICO</name>
<dbReference type="Proteomes" id="UP000326546">
    <property type="component" value="Chromosome"/>
</dbReference>
<dbReference type="SUPFAM" id="SSF56112">
    <property type="entry name" value="Protein kinase-like (PK-like)"/>
    <property type="match status" value="1"/>
</dbReference>
<reference evidence="1 2" key="1">
    <citation type="submission" date="2019-09" db="EMBL/GenBank/DDBJ databases">
        <title>Serinicoccus pratensis sp. nov., isolated from meadow soil.</title>
        <authorList>
            <person name="Zhang W."/>
        </authorList>
    </citation>
    <scope>NUCLEOTIDE SEQUENCE [LARGE SCALE GENOMIC DNA]</scope>
    <source>
        <strain evidence="1 2">W204</strain>
    </source>
</reference>
<evidence type="ECO:0000313" key="2">
    <source>
        <dbReference type="Proteomes" id="UP000326546"/>
    </source>
</evidence>
<organism evidence="1 2">
    <name type="scientific">Ornithinimicrobium pratense</name>
    <dbReference type="NCBI Taxonomy" id="2593973"/>
    <lineage>
        <taxon>Bacteria</taxon>
        <taxon>Bacillati</taxon>
        <taxon>Actinomycetota</taxon>
        <taxon>Actinomycetes</taxon>
        <taxon>Micrococcales</taxon>
        <taxon>Ornithinimicrobiaceae</taxon>
        <taxon>Ornithinimicrobium</taxon>
    </lineage>
</organism>
<dbReference type="OrthoDB" id="7842280at2"/>
<dbReference type="AlphaFoldDB" id="A0A5J6V7H4"/>